<dbReference type="Gene3D" id="3.60.10.10">
    <property type="entry name" value="Endonuclease/exonuclease/phosphatase"/>
    <property type="match status" value="1"/>
</dbReference>
<dbReference type="PANTHER" id="PTHR19446">
    <property type="entry name" value="REVERSE TRANSCRIPTASES"/>
    <property type="match status" value="1"/>
</dbReference>
<dbReference type="Pfam" id="PF00078">
    <property type="entry name" value="RVT_1"/>
    <property type="match status" value="1"/>
</dbReference>
<evidence type="ECO:0000313" key="2">
    <source>
        <dbReference type="EMBL" id="GBG61726.1"/>
    </source>
</evidence>
<dbReference type="OMA" id="RITATRF"/>
<dbReference type="SUPFAM" id="SSF56672">
    <property type="entry name" value="DNA/RNA polymerases"/>
    <property type="match status" value="1"/>
</dbReference>
<comment type="caution">
    <text evidence="2">The sequence shown here is derived from an EMBL/GenBank/DDBJ whole genome shotgun (WGS) entry which is preliminary data.</text>
</comment>
<dbReference type="CDD" id="cd01650">
    <property type="entry name" value="RT_nLTR_like"/>
    <property type="match status" value="1"/>
</dbReference>
<dbReference type="STRING" id="69332.A0A388JV95"/>
<keyword evidence="3" id="KW-1185">Reference proteome</keyword>
<accession>A0A388JV95</accession>
<dbReference type="GO" id="GO:0004519">
    <property type="term" value="F:endonuclease activity"/>
    <property type="evidence" value="ECO:0007669"/>
    <property type="project" value="InterPro"/>
</dbReference>
<protein>
    <recommendedName>
        <fullName evidence="1">Reverse transcriptase domain-containing protein</fullName>
    </recommendedName>
</protein>
<dbReference type="PROSITE" id="PS00727">
    <property type="entry name" value="AP_NUCLEASE_F1_2"/>
    <property type="match status" value="1"/>
</dbReference>
<dbReference type="Proteomes" id="UP000265515">
    <property type="component" value="Unassembled WGS sequence"/>
</dbReference>
<organism evidence="2 3">
    <name type="scientific">Chara braunii</name>
    <name type="common">Braun's stonewort</name>
    <dbReference type="NCBI Taxonomy" id="69332"/>
    <lineage>
        <taxon>Eukaryota</taxon>
        <taxon>Viridiplantae</taxon>
        <taxon>Streptophyta</taxon>
        <taxon>Charophyceae</taxon>
        <taxon>Charales</taxon>
        <taxon>Characeae</taxon>
        <taxon>Chara</taxon>
    </lineage>
</organism>
<dbReference type="SUPFAM" id="SSF56219">
    <property type="entry name" value="DNase I-like"/>
    <property type="match status" value="1"/>
</dbReference>
<sequence length="775" mass="88298">MNPNPPHPPQTGGMVVQGMMVQGAPPANPSGAEDPNRIKMLLDLCFDDGLFPESEIEFGVTEIIDGVGVLTLSEEVNMATINWLKARTVIVVFDEPAMSISVAQREQLIRIYEDAWYLEPTVNPSQKRGHTHGEGPNITCYIARNARIAEWMIMKSEDMIPTRNGAIKGIFKPWMTKQEIDEMRDNDAAERKVDARLLLQFMAERELTDSFRQMHPEDPGFTWFSNQQRENQPMARRRLDLMLARGAAWEAMTEVLVDTTYMLDHKPVLAILRLGGGLKKEAGFFRLNTENLKNPAVLDWCKRHWEDWEKTREWFASEEEWVQLGFRMVTRALDAFSRILAKQRNREEQECLALIEEVEDQMGRDPLTNIYWERRRINGVKKLEIIQIEQQEAWAKRARERGMAQVDRMTKDTFHRLCPPHSHSKIRALQHPFNAQADLVVTTEAMSQFAAEYYLDILTSRRPPEESLVEMQNQGNMWQHTSEALTQQQRLSLDRPFTLEELKEATKSMARGKSPGDDGLLVEFFEATWGQVGPILLSLFNKVLEGGRLTEDMCRGVITLLYKKGDKLNVRNWRPISLLNVAYKILAKALSRRLGQFLPDLVKSDQGAFVKGRSIAENIMVAMGALEVIGKEKRQVLVSMLDLEKAYDRVNWSFVLTTLEHMSFGVCSRRWVAGMYKRSTATVLVNGKKSQEFALTRSLRQGCPLAPLLFVLQIEVVLNATRSNRLVKGLELREEVKTGAIANDLLLITEATSESMGAAKGVLDMYADLSEAKVN</sequence>
<gene>
    <name evidence="2" type="ORF">CBR_g23241</name>
</gene>
<name>A0A388JV95_CHABU</name>
<dbReference type="InterPro" id="IPR020848">
    <property type="entry name" value="AP_endonuclease_F1_CS"/>
</dbReference>
<dbReference type="InterPro" id="IPR000477">
    <property type="entry name" value="RT_dom"/>
</dbReference>
<dbReference type="PROSITE" id="PS50878">
    <property type="entry name" value="RT_POL"/>
    <property type="match status" value="1"/>
</dbReference>
<proteinExistence type="predicted"/>
<dbReference type="GO" id="GO:0003677">
    <property type="term" value="F:DNA binding"/>
    <property type="evidence" value="ECO:0007669"/>
    <property type="project" value="InterPro"/>
</dbReference>
<dbReference type="EMBL" id="BFEA01000022">
    <property type="protein sequence ID" value="GBG61726.1"/>
    <property type="molecule type" value="Genomic_DNA"/>
</dbReference>
<evidence type="ECO:0000259" key="1">
    <source>
        <dbReference type="PROSITE" id="PS50878"/>
    </source>
</evidence>
<dbReference type="InterPro" id="IPR043502">
    <property type="entry name" value="DNA/RNA_pol_sf"/>
</dbReference>
<dbReference type="AlphaFoldDB" id="A0A388JV95"/>
<dbReference type="InterPro" id="IPR036691">
    <property type="entry name" value="Endo/exonu/phosph_ase_sf"/>
</dbReference>
<dbReference type="Gramene" id="GBG61726">
    <property type="protein sequence ID" value="GBG61726"/>
    <property type="gene ID" value="CBR_g23241"/>
</dbReference>
<evidence type="ECO:0000313" key="3">
    <source>
        <dbReference type="Proteomes" id="UP000265515"/>
    </source>
</evidence>
<reference evidence="2 3" key="1">
    <citation type="journal article" date="2018" name="Cell">
        <title>The Chara Genome: Secondary Complexity and Implications for Plant Terrestrialization.</title>
        <authorList>
            <person name="Nishiyama T."/>
            <person name="Sakayama H."/>
            <person name="Vries J.D."/>
            <person name="Buschmann H."/>
            <person name="Saint-Marcoux D."/>
            <person name="Ullrich K.K."/>
            <person name="Haas F.B."/>
            <person name="Vanderstraeten L."/>
            <person name="Becker D."/>
            <person name="Lang D."/>
            <person name="Vosolsobe S."/>
            <person name="Rombauts S."/>
            <person name="Wilhelmsson P.K.I."/>
            <person name="Janitza P."/>
            <person name="Kern R."/>
            <person name="Heyl A."/>
            <person name="Rumpler F."/>
            <person name="Villalobos L.I.A.C."/>
            <person name="Clay J.M."/>
            <person name="Skokan R."/>
            <person name="Toyoda A."/>
            <person name="Suzuki Y."/>
            <person name="Kagoshima H."/>
            <person name="Schijlen E."/>
            <person name="Tajeshwar N."/>
            <person name="Catarino B."/>
            <person name="Hetherington A.J."/>
            <person name="Saltykova A."/>
            <person name="Bonnot C."/>
            <person name="Breuninger H."/>
            <person name="Symeonidi A."/>
            <person name="Radhakrishnan G.V."/>
            <person name="Van Nieuwerburgh F."/>
            <person name="Deforce D."/>
            <person name="Chang C."/>
            <person name="Karol K.G."/>
            <person name="Hedrich R."/>
            <person name="Ulvskov P."/>
            <person name="Glockner G."/>
            <person name="Delwiche C.F."/>
            <person name="Petrasek J."/>
            <person name="Van de Peer Y."/>
            <person name="Friml J."/>
            <person name="Beilby M."/>
            <person name="Dolan L."/>
            <person name="Kohara Y."/>
            <person name="Sugano S."/>
            <person name="Fujiyama A."/>
            <person name="Delaux P.-M."/>
            <person name="Quint M."/>
            <person name="TheiBen G."/>
            <person name="Hagemann M."/>
            <person name="Harholt J."/>
            <person name="Dunand C."/>
            <person name="Zachgo S."/>
            <person name="Langdale J."/>
            <person name="Maumus F."/>
            <person name="Straeten D.V.D."/>
            <person name="Gould S.B."/>
            <person name="Rensing S.A."/>
        </authorList>
    </citation>
    <scope>NUCLEOTIDE SEQUENCE [LARGE SCALE GENOMIC DNA]</scope>
    <source>
        <strain evidence="2 3">S276</strain>
    </source>
</reference>
<dbReference type="OrthoDB" id="1741243at2759"/>
<dbReference type="GO" id="GO:0006281">
    <property type="term" value="P:DNA repair"/>
    <property type="evidence" value="ECO:0007669"/>
    <property type="project" value="InterPro"/>
</dbReference>
<feature type="domain" description="Reverse transcriptase" evidence="1">
    <location>
        <begin position="542"/>
        <end position="775"/>
    </location>
</feature>